<dbReference type="GO" id="GO:0005615">
    <property type="term" value="C:extracellular space"/>
    <property type="evidence" value="ECO:0007669"/>
    <property type="project" value="TreeGrafter"/>
</dbReference>
<dbReference type="InterPro" id="IPR003137">
    <property type="entry name" value="PA_domain"/>
</dbReference>
<dbReference type="Proteomes" id="UP000748756">
    <property type="component" value="Unassembled WGS sequence"/>
</dbReference>
<dbReference type="SUPFAM" id="SSF52025">
    <property type="entry name" value="PA domain"/>
    <property type="match status" value="1"/>
</dbReference>
<feature type="active site" description="Charge relay system" evidence="8 9">
    <location>
        <position position="195"/>
    </location>
</feature>
<keyword evidence="5 12" id="KW-0732">Signal</keyword>
<feature type="region of interest" description="Disordered" evidence="11">
    <location>
        <begin position="374"/>
        <end position="422"/>
    </location>
</feature>
<feature type="compositionally biased region" description="Acidic residues" evidence="11">
    <location>
        <begin position="395"/>
        <end position="406"/>
    </location>
</feature>
<dbReference type="Gene3D" id="3.50.30.30">
    <property type="match status" value="1"/>
</dbReference>
<dbReference type="InterPro" id="IPR015500">
    <property type="entry name" value="Peptidase_S8_subtilisin-rel"/>
</dbReference>
<reference evidence="16" key="1">
    <citation type="journal article" date="2020" name="Fungal Divers.">
        <title>Resolving the Mortierellaceae phylogeny through synthesis of multi-gene phylogenetics and phylogenomics.</title>
        <authorList>
            <person name="Vandepol N."/>
            <person name="Liber J."/>
            <person name="Desiro A."/>
            <person name="Na H."/>
            <person name="Kennedy M."/>
            <person name="Barry K."/>
            <person name="Grigoriev I.V."/>
            <person name="Miller A.N."/>
            <person name="O'Donnell K."/>
            <person name="Stajich J.E."/>
            <person name="Bonito G."/>
        </authorList>
    </citation>
    <scope>NUCLEOTIDE SEQUENCE</scope>
    <source>
        <strain evidence="16">NRRL 6426</strain>
    </source>
</reference>
<dbReference type="PROSITE" id="PS00138">
    <property type="entry name" value="SUBTILASE_SER"/>
    <property type="match status" value="1"/>
</dbReference>
<dbReference type="PROSITE" id="PS00136">
    <property type="entry name" value="SUBTILASE_ASP"/>
    <property type="match status" value="1"/>
</dbReference>
<evidence type="ECO:0000256" key="7">
    <source>
        <dbReference type="ARBA" id="ARBA00022825"/>
    </source>
</evidence>
<evidence type="ECO:0000256" key="4">
    <source>
        <dbReference type="ARBA" id="ARBA00022670"/>
    </source>
</evidence>
<evidence type="ECO:0000259" key="13">
    <source>
        <dbReference type="Pfam" id="PF00082"/>
    </source>
</evidence>
<feature type="active site" description="Charge relay system" evidence="8 9">
    <location>
        <position position="240"/>
    </location>
</feature>
<gene>
    <name evidence="16" type="ORF">BG015_008741</name>
</gene>
<dbReference type="PANTHER" id="PTHR43806">
    <property type="entry name" value="PEPTIDASE S8"/>
    <property type="match status" value="1"/>
</dbReference>
<evidence type="ECO:0000256" key="3">
    <source>
        <dbReference type="ARBA" id="ARBA00022525"/>
    </source>
</evidence>
<evidence type="ECO:0000259" key="14">
    <source>
        <dbReference type="Pfam" id="PF02225"/>
    </source>
</evidence>
<keyword evidence="17" id="KW-1185">Reference proteome</keyword>
<dbReference type="Gene3D" id="3.40.50.200">
    <property type="entry name" value="Peptidase S8/S53 domain"/>
    <property type="match status" value="2"/>
</dbReference>
<dbReference type="InterPro" id="IPR050131">
    <property type="entry name" value="Peptidase_S8_subtilisin-like"/>
</dbReference>
<dbReference type="GO" id="GO:0006508">
    <property type="term" value="P:proteolysis"/>
    <property type="evidence" value="ECO:0007669"/>
    <property type="project" value="UniProtKB-KW"/>
</dbReference>
<dbReference type="InterPro" id="IPR023828">
    <property type="entry name" value="Peptidase_S8_Ser-AS"/>
</dbReference>
<evidence type="ECO:0000256" key="12">
    <source>
        <dbReference type="SAM" id="SignalP"/>
    </source>
</evidence>
<feature type="compositionally biased region" description="Acidic residues" evidence="11">
    <location>
        <begin position="378"/>
        <end position="387"/>
    </location>
</feature>
<dbReference type="GO" id="GO:0004252">
    <property type="term" value="F:serine-type endopeptidase activity"/>
    <property type="evidence" value="ECO:0007669"/>
    <property type="project" value="UniProtKB-UniRule"/>
</dbReference>
<feature type="domain" description="C5a peptidase/Subtilisin-like protease SBT2-like Fn3-like" evidence="15">
    <location>
        <begin position="675"/>
        <end position="776"/>
    </location>
</feature>
<dbReference type="AlphaFoldDB" id="A0A9P5RWI5"/>
<evidence type="ECO:0000256" key="8">
    <source>
        <dbReference type="PIRSR" id="PIRSR615500-1"/>
    </source>
</evidence>
<evidence type="ECO:0000256" key="9">
    <source>
        <dbReference type="PROSITE-ProRule" id="PRU01240"/>
    </source>
</evidence>
<organism evidence="16 17">
    <name type="scientific">Linnemannia schmuckeri</name>
    <dbReference type="NCBI Taxonomy" id="64567"/>
    <lineage>
        <taxon>Eukaryota</taxon>
        <taxon>Fungi</taxon>
        <taxon>Fungi incertae sedis</taxon>
        <taxon>Mucoromycota</taxon>
        <taxon>Mortierellomycotina</taxon>
        <taxon>Mortierellomycetes</taxon>
        <taxon>Mortierellales</taxon>
        <taxon>Mortierellaceae</taxon>
        <taxon>Linnemannia</taxon>
    </lineage>
</organism>
<feature type="active site" description="Charge relay system" evidence="8 9">
    <location>
        <position position="600"/>
    </location>
</feature>
<feature type="domain" description="PA" evidence="14">
    <location>
        <begin position="447"/>
        <end position="521"/>
    </location>
</feature>
<evidence type="ECO:0000313" key="17">
    <source>
        <dbReference type="Proteomes" id="UP000748756"/>
    </source>
</evidence>
<evidence type="ECO:0000256" key="5">
    <source>
        <dbReference type="ARBA" id="ARBA00022729"/>
    </source>
</evidence>
<dbReference type="InterPro" id="IPR023827">
    <property type="entry name" value="Peptidase_S8_Asp-AS"/>
</dbReference>
<comment type="caution">
    <text evidence="16">The sequence shown here is derived from an EMBL/GenBank/DDBJ whole genome shotgun (WGS) entry which is preliminary data.</text>
</comment>
<keyword evidence="7 9" id="KW-0720">Serine protease</keyword>
<dbReference type="OrthoDB" id="206201at2759"/>
<feature type="domain" description="Peptidase S8/S53" evidence="13">
    <location>
        <begin position="186"/>
        <end position="641"/>
    </location>
</feature>
<dbReference type="PROSITE" id="PS00137">
    <property type="entry name" value="SUBTILASE_HIS"/>
    <property type="match status" value="1"/>
</dbReference>
<feature type="chain" id="PRO_5040218727" evidence="12">
    <location>
        <begin position="31"/>
        <end position="978"/>
    </location>
</feature>
<evidence type="ECO:0000256" key="10">
    <source>
        <dbReference type="RuleBase" id="RU003355"/>
    </source>
</evidence>
<dbReference type="InterPro" id="IPR010435">
    <property type="entry name" value="C5a/SBT2-like_Fn3"/>
</dbReference>
<dbReference type="Pfam" id="PF06280">
    <property type="entry name" value="fn3_5"/>
    <property type="match status" value="1"/>
</dbReference>
<evidence type="ECO:0000256" key="6">
    <source>
        <dbReference type="ARBA" id="ARBA00022801"/>
    </source>
</evidence>
<sequence length="978" mass="105010">MKTPRFMLSITLATVAVLTFTPSSVPFAAGQKFSQILNEVKVISDGGTTVGGYRHHQHQFQEPIIRSSELIENKLQNAYWIDFHDQFNQHAQFSQLVQTHPGITLRHEFWDSINAVSVSVRDEGVLKEILTQIAGIKMVEPVVMHERPEAINNQIHAFGDASKTKKFDVHELTGVKEVHDALKLYGKGIKIGIVDSGVDYHHPALGGCFGPGCKVAYGTDFVGDDGRSPDDDPTTDCDGHGTHVAGIIAANDTVFIGVVPQATLGAYRVFGCQGGTSNDVIMKALLRAAGDGMQIINLSLGGPGGWRQDREARLADELARNGTIIVAAMGNEGQMGLFEASSPGVAGAAITVASTENEFRSNMYFTVDEKSLKAAHVDEEEEGEEEEDKSRSHDDDDSDDDNEEETEHVKDKKQPGGKKPPRAILYLGDVDMNLSNTTLVAVSPGSSGKVANDACKPIAQDLTGKIALIRRGDCTFKIKIANAALAHASGVIFMDNVPSTGFAADTEGATIKVRTITLDDGEYLLKTIQQQKKEKEGIKLVDGKGPKQVYNPDGGFVSIFSSMGPDSELNSKPDIAAPGGQIWSTYPIKLGSYASLSGTSMATPYIVGCVGLYLEGLPNGDHSAKAIKTAFQNTAQPRKQQKGYKGYASVTQQGAGLLSMMDILSTKVFVTPSQISLNDTEHINAKQQITVTNTGQTPLEYKVDIVSAAGLEPFDDKMMVEKNPLPVEAKASVQVSQKTVTVAAGSSSTFVIYSGYVRFTPAMVSPQSPVMHIPYMGMQGDFKKVNIMDASFGLRLFDASGRPIRRSPTAGAVGGGHPTVGTDGFPTIPVGVPEAISGEIGADLSTGEVGDINSGSRPRPVANGMKIVFRMVTASEILVLDLVSAEGQDPYQVKSYGLLKGGVARFVPRNDQLEGNAFQVMDWGGELLREDGTPESVMRDGSGAEKMTYRLRISLLKHFGNPENDMDFESHLSEPFSL</sequence>
<dbReference type="InterPro" id="IPR036852">
    <property type="entry name" value="Peptidase_S8/S53_dom_sf"/>
</dbReference>
<dbReference type="CDD" id="cd07489">
    <property type="entry name" value="Peptidases_S8_5"/>
    <property type="match status" value="1"/>
</dbReference>
<accession>A0A9P5RWI5</accession>
<dbReference type="PRINTS" id="PR00723">
    <property type="entry name" value="SUBTILISIN"/>
</dbReference>
<evidence type="ECO:0000256" key="1">
    <source>
        <dbReference type="ARBA" id="ARBA00011073"/>
    </source>
</evidence>
<keyword evidence="2" id="KW-0134">Cell wall</keyword>
<dbReference type="PANTHER" id="PTHR43806:SF66">
    <property type="entry name" value="SERIN ENDOPEPTIDASE"/>
    <property type="match status" value="1"/>
</dbReference>
<feature type="signal peptide" evidence="12">
    <location>
        <begin position="1"/>
        <end position="30"/>
    </location>
</feature>
<keyword evidence="6 9" id="KW-0378">Hydrolase</keyword>
<evidence type="ECO:0000313" key="16">
    <source>
        <dbReference type="EMBL" id="KAF9149466.1"/>
    </source>
</evidence>
<dbReference type="InterPro" id="IPR022398">
    <property type="entry name" value="Peptidase_S8_His-AS"/>
</dbReference>
<dbReference type="PROSITE" id="PS51892">
    <property type="entry name" value="SUBTILASE"/>
    <property type="match status" value="1"/>
</dbReference>
<proteinExistence type="inferred from homology"/>
<evidence type="ECO:0000256" key="2">
    <source>
        <dbReference type="ARBA" id="ARBA00022512"/>
    </source>
</evidence>
<name>A0A9P5RWI5_9FUNG</name>
<dbReference type="Pfam" id="PF02225">
    <property type="entry name" value="PA"/>
    <property type="match status" value="1"/>
</dbReference>
<dbReference type="InterPro" id="IPR000209">
    <property type="entry name" value="Peptidase_S8/S53_dom"/>
</dbReference>
<evidence type="ECO:0000256" key="11">
    <source>
        <dbReference type="SAM" id="MobiDB-lite"/>
    </source>
</evidence>
<protein>
    <submittedName>
        <fullName evidence="16">Uncharacterized protein</fullName>
    </submittedName>
</protein>
<dbReference type="InterPro" id="IPR046450">
    <property type="entry name" value="PA_dom_sf"/>
</dbReference>
<comment type="similarity">
    <text evidence="1 9 10">Belongs to the peptidase S8 family.</text>
</comment>
<keyword evidence="3" id="KW-0964">Secreted</keyword>
<dbReference type="EMBL" id="JAAAUQ010000526">
    <property type="protein sequence ID" value="KAF9149466.1"/>
    <property type="molecule type" value="Genomic_DNA"/>
</dbReference>
<evidence type="ECO:0000259" key="15">
    <source>
        <dbReference type="Pfam" id="PF06280"/>
    </source>
</evidence>
<keyword evidence="4 9" id="KW-0645">Protease</keyword>
<dbReference type="InterPro" id="IPR034187">
    <property type="entry name" value="Peptidases_S8_5"/>
</dbReference>
<dbReference type="Pfam" id="PF00082">
    <property type="entry name" value="Peptidase_S8"/>
    <property type="match status" value="1"/>
</dbReference>
<dbReference type="SUPFAM" id="SSF52743">
    <property type="entry name" value="Subtilisin-like"/>
    <property type="match status" value="1"/>
</dbReference>